<reference evidence="1" key="1">
    <citation type="journal article" date="2015" name="Nature">
        <title>Complex archaea that bridge the gap between prokaryotes and eukaryotes.</title>
        <authorList>
            <person name="Spang A."/>
            <person name="Saw J.H."/>
            <person name="Jorgensen S.L."/>
            <person name="Zaremba-Niedzwiedzka K."/>
            <person name="Martijn J."/>
            <person name="Lind A.E."/>
            <person name="van Eijk R."/>
            <person name="Schleper C."/>
            <person name="Guy L."/>
            <person name="Ettema T.J."/>
        </authorList>
    </citation>
    <scope>NUCLEOTIDE SEQUENCE</scope>
</reference>
<proteinExistence type="predicted"/>
<organism evidence="1">
    <name type="scientific">marine sediment metagenome</name>
    <dbReference type="NCBI Taxonomy" id="412755"/>
    <lineage>
        <taxon>unclassified sequences</taxon>
        <taxon>metagenomes</taxon>
        <taxon>ecological metagenomes</taxon>
    </lineage>
</organism>
<sequence length="123" mass="13207">MMNYLNGGARPASVRDAKRISDTRCRMQGGVSVVACGPYTWRRRDGEPAALCGDSNSARDAQRLLQAGRWAGEVGHVRGHAATVCRSTSGAGVWSPNGRLPPPRCVAVPGARVYRTSVWTIQN</sequence>
<dbReference type="AlphaFoldDB" id="A0A0F9RZH8"/>
<evidence type="ECO:0000313" key="1">
    <source>
        <dbReference type="EMBL" id="KKN55352.1"/>
    </source>
</evidence>
<dbReference type="EMBL" id="LAZR01000889">
    <property type="protein sequence ID" value="KKN55352.1"/>
    <property type="molecule type" value="Genomic_DNA"/>
</dbReference>
<accession>A0A0F9RZH8</accession>
<gene>
    <name evidence="1" type="ORF">LCGC14_0583420</name>
</gene>
<name>A0A0F9RZH8_9ZZZZ</name>
<comment type="caution">
    <text evidence="1">The sequence shown here is derived from an EMBL/GenBank/DDBJ whole genome shotgun (WGS) entry which is preliminary data.</text>
</comment>
<protein>
    <submittedName>
        <fullName evidence="1">Uncharacterized protein</fullName>
    </submittedName>
</protein>